<name>A0ACC4D085_POPAL</name>
<proteinExistence type="predicted"/>
<accession>A0ACC4D085</accession>
<gene>
    <name evidence="1" type="ORF">D5086_001917</name>
</gene>
<evidence type="ECO:0000313" key="2">
    <source>
        <dbReference type="Proteomes" id="UP000309997"/>
    </source>
</evidence>
<dbReference type="EMBL" id="RCHU02000001">
    <property type="protein sequence ID" value="KAL3610897.1"/>
    <property type="molecule type" value="Genomic_DNA"/>
</dbReference>
<sequence length="371" mass="42322">MEDEERVQLEAQHQKEVENLKEEVARLTSLLEQALRDKSGKATLIAQPEPMLVNPFNPQNLGANGLSSDFQQAMHFQPSYPTRISSTIDSTEKGSQKGNMIKKDDLNKFIALEQRMRAFEGIHLYDPIKAAEMCLVPNIVIPKNFIVPEFVKYTGTQCPITHLKTYCNEMAEVVHDEKLLIHFFQDSLSNVALTWYMRLDNTKVKKWKDLVDAFVRQYKFNIDGGPDRLSLQAMVKDNKESIREYARRWSELAAQAERIEQAIGFGKIANPTEKNGFTEESRLRSHPTLGASEISMIKKDDKAVRKPKGKRAQETQMLGIMPTSQKKRASEISMIKKEDKAVRKPKGKRAQKTQMLGGMPKSQEKVITKIK</sequence>
<dbReference type="Proteomes" id="UP000309997">
    <property type="component" value="Unassembled WGS sequence"/>
</dbReference>
<organism evidence="1 2">
    <name type="scientific">Populus alba</name>
    <name type="common">White poplar</name>
    <dbReference type="NCBI Taxonomy" id="43335"/>
    <lineage>
        <taxon>Eukaryota</taxon>
        <taxon>Viridiplantae</taxon>
        <taxon>Streptophyta</taxon>
        <taxon>Embryophyta</taxon>
        <taxon>Tracheophyta</taxon>
        <taxon>Spermatophyta</taxon>
        <taxon>Magnoliopsida</taxon>
        <taxon>eudicotyledons</taxon>
        <taxon>Gunneridae</taxon>
        <taxon>Pentapetalae</taxon>
        <taxon>rosids</taxon>
        <taxon>fabids</taxon>
        <taxon>Malpighiales</taxon>
        <taxon>Salicaceae</taxon>
        <taxon>Saliceae</taxon>
        <taxon>Populus</taxon>
    </lineage>
</organism>
<comment type="caution">
    <text evidence="1">The sequence shown here is derived from an EMBL/GenBank/DDBJ whole genome shotgun (WGS) entry which is preliminary data.</text>
</comment>
<reference evidence="1 2" key="1">
    <citation type="journal article" date="2024" name="Plant Biotechnol. J.">
        <title>Genome and CRISPR/Cas9 system of a widespread forest tree (Populus alba) in the world.</title>
        <authorList>
            <person name="Liu Y.J."/>
            <person name="Jiang P.F."/>
            <person name="Han X.M."/>
            <person name="Li X.Y."/>
            <person name="Wang H.M."/>
            <person name="Wang Y.J."/>
            <person name="Wang X.X."/>
            <person name="Zeng Q.Y."/>
        </authorList>
    </citation>
    <scope>NUCLEOTIDE SEQUENCE [LARGE SCALE GENOMIC DNA]</scope>
    <source>
        <strain evidence="2">cv. PAL-ZL1</strain>
    </source>
</reference>
<evidence type="ECO:0000313" key="1">
    <source>
        <dbReference type="EMBL" id="KAL3610897.1"/>
    </source>
</evidence>
<protein>
    <submittedName>
        <fullName evidence="1">Uncharacterized protein</fullName>
    </submittedName>
</protein>
<keyword evidence="2" id="KW-1185">Reference proteome</keyword>